<feature type="domain" description="Peptidase S54 rhomboid" evidence="8">
    <location>
        <begin position="57"/>
        <end position="195"/>
    </location>
</feature>
<dbReference type="GO" id="GO:0006508">
    <property type="term" value="P:proteolysis"/>
    <property type="evidence" value="ECO:0007669"/>
    <property type="project" value="UniProtKB-KW"/>
</dbReference>
<evidence type="ECO:0000256" key="2">
    <source>
        <dbReference type="ARBA" id="ARBA00009045"/>
    </source>
</evidence>
<gene>
    <name evidence="9" type="primary">ydcA</name>
    <name evidence="9" type="ORF">GCM10007216_39610</name>
</gene>
<keyword evidence="10" id="KW-1185">Reference proteome</keyword>
<evidence type="ECO:0000256" key="4">
    <source>
        <dbReference type="ARBA" id="ARBA00022801"/>
    </source>
</evidence>
<feature type="transmembrane region" description="Helical" evidence="7">
    <location>
        <begin position="98"/>
        <end position="116"/>
    </location>
</feature>
<evidence type="ECO:0000256" key="7">
    <source>
        <dbReference type="SAM" id="Phobius"/>
    </source>
</evidence>
<dbReference type="RefSeq" id="WP_062439065.1">
    <property type="nucleotide sequence ID" value="NZ_BMCJ01000014.1"/>
</dbReference>
<feature type="transmembrane region" description="Helical" evidence="7">
    <location>
        <begin position="122"/>
        <end position="140"/>
    </location>
</feature>
<dbReference type="Gene3D" id="1.20.1540.10">
    <property type="entry name" value="Rhomboid-like"/>
    <property type="match status" value="1"/>
</dbReference>
<evidence type="ECO:0000256" key="1">
    <source>
        <dbReference type="ARBA" id="ARBA00004141"/>
    </source>
</evidence>
<protein>
    <submittedName>
        <fullName evidence="9">Rhomboid protease YdcA</fullName>
    </submittedName>
</protein>
<keyword evidence="9" id="KW-0645">Protease</keyword>
<dbReference type="Proteomes" id="UP000619534">
    <property type="component" value="Unassembled WGS sequence"/>
</dbReference>
<dbReference type="PANTHER" id="PTHR43731:SF14">
    <property type="entry name" value="PRESENILIN-ASSOCIATED RHOMBOID-LIKE PROTEIN, MITOCHONDRIAL"/>
    <property type="match status" value="1"/>
</dbReference>
<name>A0ABQ1PWV9_9BACI</name>
<dbReference type="SUPFAM" id="SSF144091">
    <property type="entry name" value="Rhomboid-like"/>
    <property type="match status" value="1"/>
</dbReference>
<dbReference type="GO" id="GO:0008233">
    <property type="term" value="F:peptidase activity"/>
    <property type="evidence" value="ECO:0007669"/>
    <property type="project" value="UniProtKB-KW"/>
</dbReference>
<keyword evidence="3 7" id="KW-0812">Transmembrane</keyword>
<evidence type="ECO:0000259" key="8">
    <source>
        <dbReference type="Pfam" id="PF01694"/>
    </source>
</evidence>
<comment type="caution">
    <text evidence="9">The sequence shown here is derived from an EMBL/GenBank/DDBJ whole genome shotgun (WGS) entry which is preliminary data.</text>
</comment>
<reference evidence="10" key="1">
    <citation type="journal article" date="2019" name="Int. J. Syst. Evol. Microbiol.">
        <title>The Global Catalogue of Microorganisms (GCM) 10K type strain sequencing project: providing services to taxonomists for standard genome sequencing and annotation.</title>
        <authorList>
            <consortium name="The Broad Institute Genomics Platform"/>
            <consortium name="The Broad Institute Genome Sequencing Center for Infectious Disease"/>
            <person name="Wu L."/>
            <person name="Ma J."/>
        </authorList>
    </citation>
    <scope>NUCLEOTIDE SEQUENCE [LARGE SCALE GENOMIC DNA]</scope>
    <source>
        <strain evidence="10">CCM 7282</strain>
    </source>
</reference>
<feature type="transmembrane region" description="Helical" evidence="7">
    <location>
        <begin position="152"/>
        <end position="170"/>
    </location>
</feature>
<dbReference type="Pfam" id="PF01694">
    <property type="entry name" value="Rhomboid"/>
    <property type="match status" value="1"/>
</dbReference>
<sequence>MFVRTENFKEFLRFYPVVSILVAIHLVLWMLIDLFQFGFAHEWLRTGIGLNTAITAGEYWRLVTPIFLHAGLGHAIFNSFSLVLFGPALEQMLGKVKFVVMYLFAGIIGNIATYLFNPDSYIPHLGASGAIFGIFGVYLYMVANRKHLIDQANSQIVMVILVLGVVMTFVRPNINILGHIGGLAGGFFIAPLVLKNARPFSVWRNRSPRNEGEISFNPNRWKKRRFSWKKVLWVIIILLVILGLFGRMT</sequence>
<dbReference type="InterPro" id="IPR035952">
    <property type="entry name" value="Rhomboid-like_sf"/>
</dbReference>
<dbReference type="InterPro" id="IPR050925">
    <property type="entry name" value="Rhomboid_protease_S54"/>
</dbReference>
<accession>A0ABQ1PWV9</accession>
<evidence type="ECO:0000313" key="9">
    <source>
        <dbReference type="EMBL" id="GGD05046.1"/>
    </source>
</evidence>
<evidence type="ECO:0000256" key="3">
    <source>
        <dbReference type="ARBA" id="ARBA00022692"/>
    </source>
</evidence>
<comment type="similarity">
    <text evidence="2">Belongs to the peptidase S54 family.</text>
</comment>
<dbReference type="EMBL" id="BMCJ01000014">
    <property type="protein sequence ID" value="GGD05046.1"/>
    <property type="molecule type" value="Genomic_DNA"/>
</dbReference>
<keyword evidence="6 7" id="KW-0472">Membrane</keyword>
<organism evidence="9 10">
    <name type="scientific">Thalassobacillus devorans</name>
    <dbReference type="NCBI Taxonomy" id="279813"/>
    <lineage>
        <taxon>Bacteria</taxon>
        <taxon>Bacillati</taxon>
        <taxon>Bacillota</taxon>
        <taxon>Bacilli</taxon>
        <taxon>Bacillales</taxon>
        <taxon>Bacillaceae</taxon>
        <taxon>Thalassobacillus</taxon>
    </lineage>
</organism>
<proteinExistence type="inferred from homology"/>
<evidence type="ECO:0000256" key="5">
    <source>
        <dbReference type="ARBA" id="ARBA00022989"/>
    </source>
</evidence>
<feature type="transmembrane region" description="Helical" evidence="7">
    <location>
        <begin position="231"/>
        <end position="248"/>
    </location>
</feature>
<evidence type="ECO:0000313" key="10">
    <source>
        <dbReference type="Proteomes" id="UP000619534"/>
    </source>
</evidence>
<feature type="transmembrane region" description="Helical" evidence="7">
    <location>
        <begin position="12"/>
        <end position="32"/>
    </location>
</feature>
<keyword evidence="5 7" id="KW-1133">Transmembrane helix</keyword>
<dbReference type="PANTHER" id="PTHR43731">
    <property type="entry name" value="RHOMBOID PROTEASE"/>
    <property type="match status" value="1"/>
</dbReference>
<comment type="subcellular location">
    <subcellularLocation>
        <location evidence="1">Membrane</location>
        <topology evidence="1">Multi-pass membrane protein</topology>
    </subcellularLocation>
</comment>
<feature type="transmembrane region" description="Helical" evidence="7">
    <location>
        <begin position="176"/>
        <end position="194"/>
    </location>
</feature>
<feature type="transmembrane region" description="Helical" evidence="7">
    <location>
        <begin position="66"/>
        <end position="86"/>
    </location>
</feature>
<evidence type="ECO:0000256" key="6">
    <source>
        <dbReference type="ARBA" id="ARBA00023136"/>
    </source>
</evidence>
<keyword evidence="4" id="KW-0378">Hydrolase</keyword>
<dbReference type="InterPro" id="IPR022764">
    <property type="entry name" value="Peptidase_S54_rhomboid_dom"/>
</dbReference>